<dbReference type="SUPFAM" id="SSF56059">
    <property type="entry name" value="Glutathione synthetase ATP-binding domain-like"/>
    <property type="match status" value="1"/>
</dbReference>
<proteinExistence type="predicted"/>
<dbReference type="GO" id="GO:0009432">
    <property type="term" value="P:SOS response"/>
    <property type="evidence" value="ECO:0007669"/>
    <property type="project" value="TreeGrafter"/>
</dbReference>
<gene>
    <name evidence="3" type="ORF">SAMN05421818_10478</name>
</gene>
<dbReference type="GO" id="GO:0046872">
    <property type="term" value="F:metal ion binding"/>
    <property type="evidence" value="ECO:0007669"/>
    <property type="project" value="InterPro"/>
</dbReference>
<reference evidence="4" key="1">
    <citation type="submission" date="2016-10" db="EMBL/GenBank/DDBJ databases">
        <authorList>
            <person name="Varghese N."/>
            <person name="Submissions S."/>
        </authorList>
    </citation>
    <scope>NUCLEOTIDE SEQUENCE [LARGE SCALE GENOMIC DNA]</scope>
    <source>
        <strain evidence="4">DSM 23313</strain>
    </source>
</reference>
<dbReference type="PANTHER" id="PTHR21621">
    <property type="entry name" value="RIBOSOMAL PROTEIN S6 MODIFICATION PROTEIN"/>
    <property type="match status" value="1"/>
</dbReference>
<dbReference type="RefSeq" id="WP_090406165.1">
    <property type="nucleotide sequence ID" value="NZ_FNDQ01000004.1"/>
</dbReference>
<protein>
    <submittedName>
        <fullName evidence="3">Phosphoribosylglycinamide synthetase, ATP-grasp (A) domain</fullName>
    </submittedName>
</protein>
<dbReference type="GO" id="GO:0005737">
    <property type="term" value="C:cytoplasm"/>
    <property type="evidence" value="ECO:0007669"/>
    <property type="project" value="TreeGrafter"/>
</dbReference>
<keyword evidence="4" id="KW-1185">Reference proteome</keyword>
<keyword evidence="1" id="KW-0067">ATP-binding</keyword>
<evidence type="ECO:0000256" key="1">
    <source>
        <dbReference type="PROSITE-ProRule" id="PRU00409"/>
    </source>
</evidence>
<evidence type="ECO:0000259" key="2">
    <source>
        <dbReference type="PROSITE" id="PS50975"/>
    </source>
</evidence>
<dbReference type="STRING" id="702745.SAMN05421818_10478"/>
<dbReference type="InterPro" id="IPR013815">
    <property type="entry name" value="ATP_grasp_subdomain_1"/>
</dbReference>
<sequence>MKIAIHKSTSSEYSKRWIKYCKENNVEFKEVNAYDNDIIEQLFDCDVFMWHHNHGNYRDVNFAKQLLFALEQSGKKVFPNFNTAWHFDDKLGQKYLFEAHNIPAAEAFVFYDKESAFDWINKTSFPKIFKLRGGAGSSNVKMVKSEAEAKRLVKKAFGKGFKAFDYFGLAKDKFKLFLRNKASFYDVAKYCGLFLIPKKFNAHLLPDQKGYIYFQEFIPNDGYDIRIEITGDKAVAMIRHTRENDFRASGSNNIEHNTPLLNKEVILFAFDVAEKLQLQACALDIVRDNRDGKLYVIENSYCYGVDDDEFDYGYWTSDGIYHRNIKFNGLDWIFGKL</sequence>
<dbReference type="Gene3D" id="3.30.470.20">
    <property type="entry name" value="ATP-grasp fold, B domain"/>
    <property type="match status" value="1"/>
</dbReference>
<evidence type="ECO:0000313" key="3">
    <source>
        <dbReference type="EMBL" id="SDH45542.1"/>
    </source>
</evidence>
<dbReference type="GO" id="GO:0005524">
    <property type="term" value="F:ATP binding"/>
    <property type="evidence" value="ECO:0007669"/>
    <property type="project" value="UniProtKB-UniRule"/>
</dbReference>
<organism evidence="3 4">
    <name type="scientific">Myroides phaeus</name>
    <dbReference type="NCBI Taxonomy" id="702745"/>
    <lineage>
        <taxon>Bacteria</taxon>
        <taxon>Pseudomonadati</taxon>
        <taxon>Bacteroidota</taxon>
        <taxon>Flavobacteriia</taxon>
        <taxon>Flavobacteriales</taxon>
        <taxon>Flavobacteriaceae</taxon>
        <taxon>Myroides</taxon>
    </lineage>
</organism>
<dbReference type="Pfam" id="PF08443">
    <property type="entry name" value="RimK"/>
    <property type="match status" value="1"/>
</dbReference>
<keyword evidence="1" id="KW-0547">Nucleotide-binding</keyword>
<dbReference type="PROSITE" id="PS50975">
    <property type="entry name" value="ATP_GRASP"/>
    <property type="match status" value="1"/>
</dbReference>
<name>A0A1G8CJH7_9FLAO</name>
<dbReference type="GO" id="GO:0018169">
    <property type="term" value="F:ribosomal S6-glutamic acid ligase activity"/>
    <property type="evidence" value="ECO:0007669"/>
    <property type="project" value="TreeGrafter"/>
</dbReference>
<dbReference type="Gene3D" id="3.30.1490.20">
    <property type="entry name" value="ATP-grasp fold, A domain"/>
    <property type="match status" value="1"/>
</dbReference>
<dbReference type="InterPro" id="IPR013651">
    <property type="entry name" value="ATP-grasp_RimK-type"/>
</dbReference>
<dbReference type="InterPro" id="IPR011761">
    <property type="entry name" value="ATP-grasp"/>
</dbReference>
<evidence type="ECO:0000313" key="4">
    <source>
        <dbReference type="Proteomes" id="UP000243588"/>
    </source>
</evidence>
<feature type="domain" description="ATP-grasp" evidence="2">
    <location>
        <begin position="94"/>
        <end position="148"/>
    </location>
</feature>
<dbReference type="AlphaFoldDB" id="A0A1G8CJH7"/>
<dbReference type="Proteomes" id="UP000243588">
    <property type="component" value="Unassembled WGS sequence"/>
</dbReference>
<dbReference type="EMBL" id="FNDQ01000004">
    <property type="protein sequence ID" value="SDH45542.1"/>
    <property type="molecule type" value="Genomic_DNA"/>
</dbReference>
<dbReference type="PANTHER" id="PTHR21621:SF0">
    <property type="entry name" value="BETA-CITRYLGLUTAMATE SYNTHASE B-RELATED"/>
    <property type="match status" value="1"/>
</dbReference>
<accession>A0A1G8CJH7</accession>